<accession>A0A813KLB6</accession>
<feature type="domain" description="EF-hand" evidence="2">
    <location>
        <begin position="6"/>
        <end position="41"/>
    </location>
</feature>
<evidence type="ECO:0000259" key="2">
    <source>
        <dbReference type="PROSITE" id="PS50222"/>
    </source>
</evidence>
<protein>
    <recommendedName>
        <fullName evidence="2">EF-hand domain-containing protein</fullName>
    </recommendedName>
</protein>
<evidence type="ECO:0000313" key="3">
    <source>
        <dbReference type="EMBL" id="CAE8706825.1"/>
    </source>
</evidence>
<dbReference type="InterPro" id="IPR002048">
    <property type="entry name" value="EF_hand_dom"/>
</dbReference>
<dbReference type="PROSITE" id="PS50222">
    <property type="entry name" value="EF_HAND_2"/>
    <property type="match status" value="1"/>
</dbReference>
<reference evidence="3" key="1">
    <citation type="submission" date="2021-02" db="EMBL/GenBank/DDBJ databases">
        <authorList>
            <person name="Dougan E. K."/>
            <person name="Rhodes N."/>
            <person name="Thang M."/>
            <person name="Chan C."/>
        </authorList>
    </citation>
    <scope>NUCLEOTIDE SEQUENCE</scope>
</reference>
<feature type="region of interest" description="Disordered" evidence="1">
    <location>
        <begin position="78"/>
        <end position="144"/>
    </location>
</feature>
<evidence type="ECO:0000256" key="1">
    <source>
        <dbReference type="SAM" id="MobiDB-lite"/>
    </source>
</evidence>
<feature type="compositionally biased region" description="Low complexity" evidence="1">
    <location>
        <begin position="101"/>
        <end position="126"/>
    </location>
</feature>
<gene>
    <name evidence="3" type="ORF">PGLA2088_LOCUS34315</name>
</gene>
<organism evidence="3 4">
    <name type="scientific">Polarella glacialis</name>
    <name type="common">Dinoflagellate</name>
    <dbReference type="NCBI Taxonomy" id="89957"/>
    <lineage>
        <taxon>Eukaryota</taxon>
        <taxon>Sar</taxon>
        <taxon>Alveolata</taxon>
        <taxon>Dinophyceae</taxon>
        <taxon>Suessiales</taxon>
        <taxon>Suessiaceae</taxon>
        <taxon>Polarella</taxon>
    </lineage>
</organism>
<comment type="caution">
    <text evidence="3">The sequence shown here is derived from an EMBL/GenBank/DDBJ whole genome shotgun (WGS) entry which is preliminary data.</text>
</comment>
<feature type="non-terminal residue" evidence="3">
    <location>
        <position position="1"/>
    </location>
</feature>
<dbReference type="AlphaFoldDB" id="A0A813KLB6"/>
<dbReference type="GO" id="GO:0005509">
    <property type="term" value="F:calcium ion binding"/>
    <property type="evidence" value="ECO:0007669"/>
    <property type="project" value="InterPro"/>
</dbReference>
<name>A0A813KLB6_POLGL</name>
<feature type="non-terminal residue" evidence="3">
    <location>
        <position position="144"/>
    </location>
</feature>
<evidence type="ECO:0000313" key="4">
    <source>
        <dbReference type="Proteomes" id="UP000626109"/>
    </source>
</evidence>
<proteinExistence type="predicted"/>
<sequence>LHEMESPERWAEELFAQLDTKGLGYLGPGELLNALSSEFFSESPHMARALASASVRARGSRLRKEDFVRAVLSVLPASPTPPSSCGALEGSCGSSDHPEEAQLPAQSLSSLASPEPLSRSPAALAAKVEEPARPDCSQALAAIQ</sequence>
<dbReference type="Proteomes" id="UP000626109">
    <property type="component" value="Unassembled WGS sequence"/>
</dbReference>
<dbReference type="EMBL" id="CAJNNW010031278">
    <property type="protein sequence ID" value="CAE8706825.1"/>
    <property type="molecule type" value="Genomic_DNA"/>
</dbReference>